<evidence type="ECO:0000256" key="3">
    <source>
        <dbReference type="ARBA" id="ARBA00022729"/>
    </source>
</evidence>
<comment type="subcellular location">
    <subcellularLocation>
        <location evidence="1">Membrane</location>
        <topology evidence="1">Single-pass type I membrane protein</topology>
    </subcellularLocation>
</comment>
<evidence type="ECO:0000256" key="7">
    <source>
        <dbReference type="SAM" id="MobiDB-lite"/>
    </source>
</evidence>
<evidence type="ECO:0000313" key="8">
    <source>
        <dbReference type="EMBL" id="KAJ9553370.1"/>
    </source>
</evidence>
<sequence>MIENLDWLSNLSHLQHFEMNKISLAKANHWVDVILSLRNLTYLSLHECDLSEVTHPHSSFSNSSLSSSIQFLYLTGNNLNSSIVFGADGSDSRDGVEEDRDGVVVEEEDDGEDEKEAGKIA</sequence>
<dbReference type="AlphaFoldDB" id="A0AA38WIC0"/>
<dbReference type="GO" id="GO:0016020">
    <property type="term" value="C:membrane"/>
    <property type="evidence" value="ECO:0007669"/>
    <property type="project" value="UniProtKB-SubCell"/>
</dbReference>
<dbReference type="Proteomes" id="UP001172457">
    <property type="component" value="Chromosome 4"/>
</dbReference>
<dbReference type="SUPFAM" id="SSF52047">
    <property type="entry name" value="RNI-like"/>
    <property type="match status" value="1"/>
</dbReference>
<feature type="compositionally biased region" description="Acidic residues" evidence="7">
    <location>
        <begin position="96"/>
        <end position="115"/>
    </location>
</feature>
<name>A0AA38WIC0_9ASTR</name>
<evidence type="ECO:0000256" key="6">
    <source>
        <dbReference type="ARBA" id="ARBA00023180"/>
    </source>
</evidence>
<keyword evidence="9" id="KW-1185">Reference proteome</keyword>
<dbReference type="InterPro" id="IPR032675">
    <property type="entry name" value="LRR_dom_sf"/>
</dbReference>
<dbReference type="Gene3D" id="3.80.10.10">
    <property type="entry name" value="Ribonuclease Inhibitor"/>
    <property type="match status" value="1"/>
</dbReference>
<organism evidence="8 9">
    <name type="scientific">Centaurea solstitialis</name>
    <name type="common">yellow star-thistle</name>
    <dbReference type="NCBI Taxonomy" id="347529"/>
    <lineage>
        <taxon>Eukaryota</taxon>
        <taxon>Viridiplantae</taxon>
        <taxon>Streptophyta</taxon>
        <taxon>Embryophyta</taxon>
        <taxon>Tracheophyta</taxon>
        <taxon>Spermatophyta</taxon>
        <taxon>Magnoliopsida</taxon>
        <taxon>eudicotyledons</taxon>
        <taxon>Gunneridae</taxon>
        <taxon>Pentapetalae</taxon>
        <taxon>asterids</taxon>
        <taxon>campanulids</taxon>
        <taxon>Asterales</taxon>
        <taxon>Asteraceae</taxon>
        <taxon>Carduoideae</taxon>
        <taxon>Cardueae</taxon>
        <taxon>Centaureinae</taxon>
        <taxon>Centaurea</taxon>
    </lineage>
</organism>
<evidence type="ECO:0000256" key="5">
    <source>
        <dbReference type="ARBA" id="ARBA00023136"/>
    </source>
</evidence>
<evidence type="ECO:0000256" key="4">
    <source>
        <dbReference type="ARBA" id="ARBA00022989"/>
    </source>
</evidence>
<evidence type="ECO:0000256" key="1">
    <source>
        <dbReference type="ARBA" id="ARBA00004479"/>
    </source>
</evidence>
<protein>
    <submittedName>
        <fullName evidence="8">Uncharacterized protein</fullName>
    </submittedName>
</protein>
<keyword evidence="5" id="KW-0472">Membrane</keyword>
<dbReference type="EMBL" id="JARYMX010000004">
    <property type="protein sequence ID" value="KAJ9553370.1"/>
    <property type="molecule type" value="Genomic_DNA"/>
</dbReference>
<evidence type="ECO:0000313" key="9">
    <source>
        <dbReference type="Proteomes" id="UP001172457"/>
    </source>
</evidence>
<keyword evidence="6" id="KW-0325">Glycoprotein</keyword>
<keyword evidence="2" id="KW-0812">Transmembrane</keyword>
<accession>A0AA38WIC0</accession>
<dbReference type="PANTHER" id="PTHR48063">
    <property type="entry name" value="LRR RECEPTOR-LIKE KINASE"/>
    <property type="match status" value="1"/>
</dbReference>
<comment type="caution">
    <text evidence="8">The sequence shown here is derived from an EMBL/GenBank/DDBJ whole genome shotgun (WGS) entry which is preliminary data.</text>
</comment>
<gene>
    <name evidence="8" type="ORF">OSB04_017415</name>
</gene>
<proteinExistence type="predicted"/>
<feature type="region of interest" description="Disordered" evidence="7">
    <location>
        <begin position="86"/>
        <end position="121"/>
    </location>
</feature>
<dbReference type="PANTHER" id="PTHR48063:SF103">
    <property type="entry name" value="LEUCINE-RICH RECEPTOR-LIKE KINASE FAMILY PROTEIN"/>
    <property type="match status" value="1"/>
</dbReference>
<dbReference type="InterPro" id="IPR046956">
    <property type="entry name" value="RLP23-like"/>
</dbReference>
<keyword evidence="4" id="KW-1133">Transmembrane helix</keyword>
<reference evidence="8" key="1">
    <citation type="submission" date="2023-03" db="EMBL/GenBank/DDBJ databases">
        <title>Chromosome-scale reference genome and RAD-based genetic map of yellow starthistle (Centaurea solstitialis) reveal putative structural variation and QTLs associated with invader traits.</title>
        <authorList>
            <person name="Reatini B."/>
            <person name="Cang F.A."/>
            <person name="Jiang Q."/>
            <person name="Mckibben M.T.W."/>
            <person name="Barker M.S."/>
            <person name="Rieseberg L.H."/>
            <person name="Dlugosch K.M."/>
        </authorList>
    </citation>
    <scope>NUCLEOTIDE SEQUENCE</scope>
    <source>
        <strain evidence="8">CAN-66</strain>
        <tissue evidence="8">Leaf</tissue>
    </source>
</reference>
<evidence type="ECO:0000256" key="2">
    <source>
        <dbReference type="ARBA" id="ARBA00022692"/>
    </source>
</evidence>
<keyword evidence="3" id="KW-0732">Signal</keyword>